<feature type="active site" description="Proton acceptor" evidence="4">
    <location>
        <position position="196"/>
    </location>
</feature>
<organism evidence="6 7">
    <name type="scientific">Tumebacillus lacus</name>
    <dbReference type="NCBI Taxonomy" id="2995335"/>
    <lineage>
        <taxon>Bacteria</taxon>
        <taxon>Bacillati</taxon>
        <taxon>Bacillota</taxon>
        <taxon>Bacilli</taxon>
        <taxon>Bacillales</taxon>
        <taxon>Alicyclobacillaceae</taxon>
        <taxon>Tumebacillus</taxon>
    </lineage>
</organism>
<dbReference type="SUPFAM" id="SSF52151">
    <property type="entry name" value="FabD/lysophospholipase-like"/>
    <property type="match status" value="1"/>
</dbReference>
<feature type="short sequence motif" description="GXSXG" evidence="4">
    <location>
        <begin position="36"/>
        <end position="40"/>
    </location>
</feature>
<evidence type="ECO:0000256" key="1">
    <source>
        <dbReference type="ARBA" id="ARBA00022801"/>
    </source>
</evidence>
<keyword evidence="3 4" id="KW-0443">Lipid metabolism</keyword>
<evidence type="ECO:0000256" key="3">
    <source>
        <dbReference type="ARBA" id="ARBA00023098"/>
    </source>
</evidence>
<feature type="domain" description="PNPLA" evidence="5">
    <location>
        <begin position="5"/>
        <end position="209"/>
    </location>
</feature>
<name>A0ABT3X029_9BACL</name>
<evidence type="ECO:0000313" key="7">
    <source>
        <dbReference type="Proteomes" id="UP001208017"/>
    </source>
</evidence>
<evidence type="ECO:0000313" key="6">
    <source>
        <dbReference type="EMBL" id="MCX7568900.1"/>
    </source>
</evidence>
<evidence type="ECO:0000256" key="2">
    <source>
        <dbReference type="ARBA" id="ARBA00022963"/>
    </source>
</evidence>
<dbReference type="RefSeq" id="WP_267150135.1">
    <property type="nucleotide sequence ID" value="NZ_JAPMLT010000001.1"/>
</dbReference>
<comment type="caution">
    <text evidence="4">Lacks conserved residue(s) required for the propagation of feature annotation.</text>
</comment>
<dbReference type="PANTHER" id="PTHR14226:SF29">
    <property type="entry name" value="NEUROPATHY TARGET ESTERASE SWS"/>
    <property type="match status" value="1"/>
</dbReference>
<dbReference type="InterPro" id="IPR002641">
    <property type="entry name" value="PNPLA_dom"/>
</dbReference>
<feature type="short sequence motif" description="DGA/G" evidence="4">
    <location>
        <begin position="196"/>
        <end position="198"/>
    </location>
</feature>
<evidence type="ECO:0000259" key="5">
    <source>
        <dbReference type="PROSITE" id="PS51635"/>
    </source>
</evidence>
<reference evidence="6 7" key="1">
    <citation type="submission" date="2022-11" db="EMBL/GenBank/DDBJ databases">
        <title>Study of microbial diversity in lake waters.</title>
        <authorList>
            <person name="Zhang J."/>
        </authorList>
    </citation>
    <scope>NUCLEOTIDE SEQUENCE [LARGE SCALE GENOMIC DNA]</scope>
    <source>
        <strain evidence="6 7">DT12</strain>
    </source>
</reference>
<accession>A0ABT3X029</accession>
<dbReference type="Pfam" id="PF01734">
    <property type="entry name" value="Patatin"/>
    <property type="match status" value="1"/>
</dbReference>
<sequence length="306" mass="33387">MKIGLALSGGTLRGAAHAGVLEVLTQAGIRPDVIAGSSAGSVVAGLYAHGLPPKTISRLAGGLQGRELIDWTTSVGDLLWTAVRLPFYWLGLSKDLSKMIPIGFVRGNKFEEHLNRMLRLSPAHEPIPLLVTAVDLYSAESVVYTDSSLVPPADSRYEPPGTVFLPITDRAAAIRASCSMPGVFAPRELDGRTLIDGAIRTTIPAELLFQAGCDKVIAVDLLHAELSQVRVHTFFDVFLRSWDIMANDITALQLRDENIFYIRPAIQGVGWTSFERIEYCIEQGRQAARDALPAIRSYLTKKPPRL</sequence>
<dbReference type="Proteomes" id="UP001208017">
    <property type="component" value="Unassembled WGS sequence"/>
</dbReference>
<keyword evidence="1 4" id="KW-0378">Hydrolase</keyword>
<dbReference type="EMBL" id="JAPMLT010000001">
    <property type="protein sequence ID" value="MCX7568900.1"/>
    <property type="molecule type" value="Genomic_DNA"/>
</dbReference>
<dbReference type="InterPro" id="IPR050301">
    <property type="entry name" value="NTE"/>
</dbReference>
<keyword evidence="2 4" id="KW-0442">Lipid degradation</keyword>
<gene>
    <name evidence="6" type="ORF">OS242_02855</name>
</gene>
<dbReference type="Gene3D" id="3.40.1090.10">
    <property type="entry name" value="Cytosolic phospholipase A2 catalytic domain"/>
    <property type="match status" value="2"/>
</dbReference>
<feature type="active site" description="Nucleophile" evidence="4">
    <location>
        <position position="38"/>
    </location>
</feature>
<comment type="caution">
    <text evidence="6">The sequence shown here is derived from an EMBL/GenBank/DDBJ whole genome shotgun (WGS) entry which is preliminary data.</text>
</comment>
<evidence type="ECO:0000256" key="4">
    <source>
        <dbReference type="PROSITE-ProRule" id="PRU01161"/>
    </source>
</evidence>
<dbReference type="PANTHER" id="PTHR14226">
    <property type="entry name" value="NEUROPATHY TARGET ESTERASE/SWISS CHEESE D.MELANOGASTER"/>
    <property type="match status" value="1"/>
</dbReference>
<protein>
    <submittedName>
        <fullName evidence="6">Patatin-like phospholipase family protein</fullName>
    </submittedName>
</protein>
<dbReference type="InterPro" id="IPR016035">
    <property type="entry name" value="Acyl_Trfase/lysoPLipase"/>
</dbReference>
<dbReference type="PROSITE" id="PS51635">
    <property type="entry name" value="PNPLA"/>
    <property type="match status" value="1"/>
</dbReference>
<keyword evidence="7" id="KW-1185">Reference proteome</keyword>
<proteinExistence type="predicted"/>